<dbReference type="OrthoDB" id="5510862at2"/>
<dbReference type="InterPro" id="IPR011989">
    <property type="entry name" value="ARM-like"/>
</dbReference>
<comment type="caution">
    <text evidence="1">The sequence shown here is derived from an EMBL/GenBank/DDBJ whole genome shotgun (WGS) entry which is preliminary data.</text>
</comment>
<dbReference type="Proteomes" id="UP000265801">
    <property type="component" value="Unassembled WGS sequence"/>
</dbReference>
<gene>
    <name evidence="1" type="ORF">D3H55_04195</name>
</gene>
<keyword evidence="2" id="KW-1185">Reference proteome</keyword>
<dbReference type="EMBL" id="QXIR01000004">
    <property type="protein sequence ID" value="RIW37250.1"/>
    <property type="molecule type" value="Genomic_DNA"/>
</dbReference>
<evidence type="ECO:0008006" key="3">
    <source>
        <dbReference type="Google" id="ProtNLM"/>
    </source>
</evidence>
<reference evidence="1 2" key="1">
    <citation type="submission" date="2018-09" db="EMBL/GenBank/DDBJ databases">
        <title>Bacillus saliacetes sp. nov., isolated from Thai shrimp paste (Ka-pi).</title>
        <authorList>
            <person name="Daroonpunt R."/>
            <person name="Tanasupawat S."/>
            <person name="Yiamsombut S."/>
        </authorList>
    </citation>
    <scope>NUCLEOTIDE SEQUENCE [LARGE SCALE GENOMIC DNA]</scope>
    <source>
        <strain evidence="1 2">SKP7-4</strain>
    </source>
</reference>
<evidence type="ECO:0000313" key="1">
    <source>
        <dbReference type="EMBL" id="RIW37250.1"/>
    </source>
</evidence>
<accession>A0A3A1R8I3</accession>
<sequence>MDTMTAALFEKLNSEDKSEQYDAYQGLMEKTKYPVPWAYEVWDGLKEDLSSKDAHKRSRAAQFLSQLAISDPEERMLNDFSDVWEVTRDRKFVTARHVLQSIWRVGMAGREQRKMVLNRLIDRYKNCMEEKNHTLIRNDILIGMRELYKETKEESIKVEALKLIKMEKDKKYLKKYEGIWKNT</sequence>
<dbReference type="SUPFAM" id="SSF48371">
    <property type="entry name" value="ARM repeat"/>
    <property type="match status" value="1"/>
</dbReference>
<protein>
    <recommendedName>
        <fullName evidence="3">HEAT repeat domain-containing protein</fullName>
    </recommendedName>
</protein>
<evidence type="ECO:0000313" key="2">
    <source>
        <dbReference type="Proteomes" id="UP000265801"/>
    </source>
</evidence>
<dbReference type="Gene3D" id="1.25.10.10">
    <property type="entry name" value="Leucine-rich Repeat Variant"/>
    <property type="match status" value="1"/>
</dbReference>
<dbReference type="AlphaFoldDB" id="A0A3A1R8I3"/>
<dbReference type="InterPro" id="IPR016024">
    <property type="entry name" value="ARM-type_fold"/>
</dbReference>
<proteinExistence type="predicted"/>
<organism evidence="1 2">
    <name type="scientific">Bacillus salacetis</name>
    <dbReference type="NCBI Taxonomy" id="2315464"/>
    <lineage>
        <taxon>Bacteria</taxon>
        <taxon>Bacillati</taxon>
        <taxon>Bacillota</taxon>
        <taxon>Bacilli</taxon>
        <taxon>Bacillales</taxon>
        <taxon>Bacillaceae</taxon>
        <taxon>Bacillus</taxon>
    </lineage>
</organism>
<name>A0A3A1R8I3_9BACI</name>